<feature type="transmembrane region" description="Helical" evidence="1">
    <location>
        <begin position="166"/>
        <end position="187"/>
    </location>
</feature>
<organism evidence="2 3">
    <name type="scientific">Consotaella salsifontis</name>
    <dbReference type="NCBI Taxonomy" id="1365950"/>
    <lineage>
        <taxon>Bacteria</taxon>
        <taxon>Pseudomonadati</taxon>
        <taxon>Pseudomonadota</taxon>
        <taxon>Alphaproteobacteria</taxon>
        <taxon>Hyphomicrobiales</taxon>
        <taxon>Aurantimonadaceae</taxon>
        <taxon>Consotaella</taxon>
    </lineage>
</organism>
<gene>
    <name evidence="2" type="ORF">SAMN05428963_10583</name>
</gene>
<dbReference type="RefSeq" id="WP_078707998.1">
    <property type="nucleotide sequence ID" value="NZ_FUXL01000005.1"/>
</dbReference>
<feature type="transmembrane region" description="Helical" evidence="1">
    <location>
        <begin position="140"/>
        <end position="159"/>
    </location>
</feature>
<proteinExistence type="predicted"/>
<feature type="transmembrane region" description="Helical" evidence="1">
    <location>
        <begin position="74"/>
        <end position="96"/>
    </location>
</feature>
<keyword evidence="1" id="KW-0472">Membrane</keyword>
<keyword evidence="3" id="KW-1185">Reference proteome</keyword>
<evidence type="ECO:0000313" key="2">
    <source>
        <dbReference type="EMBL" id="SKA03857.1"/>
    </source>
</evidence>
<name>A0A1T4QJP6_9HYPH</name>
<sequence length="196" mass="20595">MPRLPEVLRYFSATARMMAGRPDGLKALDLSADGFWASFAALPISLPPLALSWIEYESAERTQVAVDAGLGTVLAAHFVADVLSWLLPVLILMMIARPIGFSRKIVPLVIATNWGGALLAWAMVPYWLLVMALGEGPTLGLLGIVATIASLTLTVRLAAVAIGGDILAAIGIVTLMVISSLVSYGAVMDVTGVPLI</sequence>
<evidence type="ECO:0000313" key="3">
    <source>
        <dbReference type="Proteomes" id="UP000190135"/>
    </source>
</evidence>
<dbReference type="EMBL" id="FUXL01000005">
    <property type="protein sequence ID" value="SKA03857.1"/>
    <property type="molecule type" value="Genomic_DNA"/>
</dbReference>
<protein>
    <recommendedName>
        <fullName evidence="4">Yip1 domain-containing protein</fullName>
    </recommendedName>
</protein>
<keyword evidence="1" id="KW-1133">Transmembrane helix</keyword>
<evidence type="ECO:0000256" key="1">
    <source>
        <dbReference type="SAM" id="Phobius"/>
    </source>
</evidence>
<dbReference type="OrthoDB" id="9811204at2"/>
<reference evidence="2 3" key="1">
    <citation type="submission" date="2017-02" db="EMBL/GenBank/DDBJ databases">
        <authorList>
            <person name="Peterson S.W."/>
        </authorList>
    </citation>
    <scope>NUCLEOTIDE SEQUENCE [LARGE SCALE GENOMIC DNA]</scope>
    <source>
        <strain evidence="2 3">USBA 369</strain>
    </source>
</reference>
<dbReference type="Proteomes" id="UP000190135">
    <property type="component" value="Unassembled WGS sequence"/>
</dbReference>
<dbReference type="STRING" id="1365950.SAMN05428963_10583"/>
<feature type="transmembrane region" description="Helical" evidence="1">
    <location>
        <begin position="108"/>
        <end position="128"/>
    </location>
</feature>
<accession>A0A1T4QJP6</accession>
<evidence type="ECO:0008006" key="4">
    <source>
        <dbReference type="Google" id="ProtNLM"/>
    </source>
</evidence>
<feature type="transmembrane region" description="Helical" evidence="1">
    <location>
        <begin position="35"/>
        <end position="54"/>
    </location>
</feature>
<dbReference type="AlphaFoldDB" id="A0A1T4QJP6"/>
<keyword evidence="1" id="KW-0812">Transmembrane</keyword>